<evidence type="ECO:0000313" key="2">
    <source>
        <dbReference type="Proteomes" id="UP000000467"/>
    </source>
</evidence>
<dbReference type="HOGENOM" id="CLU_2829886_0_0_9"/>
<organism evidence="1 2">
    <name type="scientific">Thermacetogenium phaeum (strain ATCC BAA-254 / DSM 26808 / PB)</name>
    <dbReference type="NCBI Taxonomy" id="1089553"/>
    <lineage>
        <taxon>Bacteria</taxon>
        <taxon>Bacillati</taxon>
        <taxon>Bacillota</taxon>
        <taxon>Clostridia</taxon>
        <taxon>Thermoanaerobacterales</taxon>
        <taxon>Thermoanaerobacteraceae</taxon>
        <taxon>Thermacetogenium</taxon>
    </lineage>
</organism>
<name>K4LJA9_THEPS</name>
<evidence type="ECO:0000313" key="1">
    <source>
        <dbReference type="EMBL" id="AFV12968.1"/>
    </source>
</evidence>
<dbReference type="KEGG" id="tpz:Tph_c28030"/>
<protein>
    <submittedName>
        <fullName evidence="1">Uncharacterized protein</fullName>
    </submittedName>
</protein>
<dbReference type="EMBL" id="CP003732">
    <property type="protein sequence ID" value="AFV12968.1"/>
    <property type="molecule type" value="Genomic_DNA"/>
</dbReference>
<reference evidence="1 2" key="1">
    <citation type="journal article" date="2012" name="BMC Genomics">
        <title>Genome-guided analysis of physiological and morphological traits of the fermentative acetate oxidizer Thermacetogenium phaeum.</title>
        <authorList>
            <person name="Oehler D."/>
            <person name="Poehlein A."/>
            <person name="Leimbach A."/>
            <person name="Muller N."/>
            <person name="Daniel R."/>
            <person name="Gottschalk G."/>
            <person name="Schink B."/>
        </authorList>
    </citation>
    <scope>NUCLEOTIDE SEQUENCE [LARGE SCALE GENOMIC DNA]</scope>
    <source>
        <strain evidence="2">ATCC BAA-254 / DSM 26808 / PB</strain>
    </source>
</reference>
<dbReference type="AlphaFoldDB" id="K4LJA9"/>
<dbReference type="Proteomes" id="UP000000467">
    <property type="component" value="Chromosome"/>
</dbReference>
<gene>
    <name evidence="1" type="ordered locus">Tph_c28030</name>
</gene>
<proteinExistence type="predicted"/>
<sequence length="66" mass="6972">MILNRRYVLITVGLSMYYFNLSKGGKGFPPGSGSIVIRLTAQDAKGAVELLEQDDAGQLVGKGEAG</sequence>
<accession>K4LJA9</accession>
<keyword evidence="2" id="KW-1185">Reference proteome</keyword>